<gene>
    <name evidence="2" type="ORF">U14_04412</name>
</gene>
<dbReference type="InterPro" id="IPR002716">
    <property type="entry name" value="PIN_dom"/>
</dbReference>
<dbReference type="AlphaFoldDB" id="A0A0S6W0L0"/>
<protein>
    <recommendedName>
        <fullName evidence="1">PIN domain-containing protein</fullName>
    </recommendedName>
</protein>
<evidence type="ECO:0000313" key="3">
    <source>
        <dbReference type="Proteomes" id="UP000030700"/>
    </source>
</evidence>
<organism evidence="2">
    <name type="scientific">Candidatus Moduliflexus flocculans</name>
    <dbReference type="NCBI Taxonomy" id="1499966"/>
    <lineage>
        <taxon>Bacteria</taxon>
        <taxon>Candidatus Moduliflexota</taxon>
        <taxon>Candidatus Moduliflexia</taxon>
        <taxon>Candidatus Moduliflexales</taxon>
        <taxon>Candidatus Moduliflexaceae</taxon>
    </lineage>
</organism>
<reference evidence="2" key="1">
    <citation type="journal article" date="2015" name="PeerJ">
        <title>First genomic representation of candidate bacterial phylum KSB3 points to enhanced environmental sensing as a trigger of wastewater bulking.</title>
        <authorList>
            <person name="Sekiguchi Y."/>
            <person name="Ohashi A."/>
            <person name="Parks D.H."/>
            <person name="Yamauchi T."/>
            <person name="Tyson G.W."/>
            <person name="Hugenholtz P."/>
        </authorList>
    </citation>
    <scope>NUCLEOTIDE SEQUENCE [LARGE SCALE GENOMIC DNA]</scope>
</reference>
<dbReference type="Proteomes" id="UP000030700">
    <property type="component" value="Unassembled WGS sequence"/>
</dbReference>
<sequence length="145" mass="16533">MKRAYIDSCVWITAIEGFPTYQATIDQILRQLLEQGWKFCVSDAVMFEILLKPMNEGQADVIAQYRLLFAKMESLNSYPNMFTEALHLAHREHLKGLDAVHLAIALHHDCMLFVSTDSHIRSLQTIRPHWIDLSGSAPPVGVIDR</sequence>
<name>A0A0S6W0L0_9BACT</name>
<dbReference type="InterPro" id="IPR029060">
    <property type="entry name" value="PIN-like_dom_sf"/>
</dbReference>
<dbReference type="EMBL" id="DF820459">
    <property type="protein sequence ID" value="GAK53152.1"/>
    <property type="molecule type" value="Genomic_DNA"/>
</dbReference>
<dbReference type="SUPFAM" id="SSF88723">
    <property type="entry name" value="PIN domain-like"/>
    <property type="match status" value="1"/>
</dbReference>
<keyword evidence="3" id="KW-1185">Reference proteome</keyword>
<accession>A0A0S6W0L0</accession>
<evidence type="ECO:0000259" key="1">
    <source>
        <dbReference type="Pfam" id="PF01850"/>
    </source>
</evidence>
<dbReference type="Pfam" id="PF01850">
    <property type="entry name" value="PIN"/>
    <property type="match status" value="1"/>
</dbReference>
<dbReference type="STRING" id="1499966.U14_04412"/>
<dbReference type="HOGENOM" id="CLU_125353_1_1_0"/>
<feature type="domain" description="PIN" evidence="1">
    <location>
        <begin position="5"/>
        <end position="122"/>
    </location>
</feature>
<proteinExistence type="predicted"/>
<dbReference type="Gene3D" id="3.40.50.1010">
    <property type="entry name" value="5'-nuclease"/>
    <property type="match status" value="1"/>
</dbReference>
<evidence type="ECO:0000313" key="2">
    <source>
        <dbReference type="EMBL" id="GAK53152.1"/>
    </source>
</evidence>